<keyword evidence="1" id="KW-0547">Nucleotide-binding</keyword>
<dbReference type="InterPro" id="IPR025662">
    <property type="entry name" value="Sigma_54_int_dom_ATP-bd_1"/>
</dbReference>
<dbReference type="SUPFAM" id="SSF52540">
    <property type="entry name" value="P-loop containing nucleoside triphosphate hydrolases"/>
    <property type="match status" value="1"/>
</dbReference>
<evidence type="ECO:0000256" key="1">
    <source>
        <dbReference type="ARBA" id="ARBA00022741"/>
    </source>
</evidence>
<dbReference type="PANTHER" id="PTHR32071">
    <property type="entry name" value="TRANSCRIPTIONAL REGULATORY PROTEIN"/>
    <property type="match status" value="1"/>
</dbReference>
<dbReference type="InterPro" id="IPR027417">
    <property type="entry name" value="P-loop_NTPase"/>
</dbReference>
<evidence type="ECO:0000259" key="6">
    <source>
        <dbReference type="PROSITE" id="PS50045"/>
    </source>
</evidence>
<keyword evidence="8" id="KW-1185">Reference proteome</keyword>
<keyword evidence="3" id="KW-0805">Transcription regulation</keyword>
<comment type="caution">
    <text evidence="7">The sequence shown here is derived from an EMBL/GenBank/DDBJ whole genome shotgun (WGS) entry which is preliminary data.</text>
</comment>
<dbReference type="InterPro" id="IPR025943">
    <property type="entry name" value="Sigma_54_int_dom_ATP-bd_2"/>
</dbReference>
<proteinExistence type="predicted"/>
<dbReference type="Pfam" id="PF02954">
    <property type="entry name" value="HTH_8"/>
    <property type="match status" value="1"/>
</dbReference>
<feature type="domain" description="Sigma-54 factor interaction" evidence="6">
    <location>
        <begin position="180"/>
        <end position="413"/>
    </location>
</feature>
<dbReference type="GO" id="GO:0043565">
    <property type="term" value="F:sequence-specific DNA binding"/>
    <property type="evidence" value="ECO:0007669"/>
    <property type="project" value="InterPro"/>
</dbReference>
<dbReference type="AlphaFoldDB" id="A0A6M0JUU9"/>
<dbReference type="Pfam" id="PF25601">
    <property type="entry name" value="AAA_lid_14"/>
    <property type="match status" value="1"/>
</dbReference>
<dbReference type="GO" id="GO:0006355">
    <property type="term" value="P:regulation of DNA-templated transcription"/>
    <property type="evidence" value="ECO:0007669"/>
    <property type="project" value="InterPro"/>
</dbReference>
<gene>
    <name evidence="7" type="ORF">G3446_00380</name>
</gene>
<dbReference type="PROSITE" id="PS00688">
    <property type="entry name" value="SIGMA54_INTERACT_3"/>
    <property type="match status" value="1"/>
</dbReference>
<evidence type="ECO:0000256" key="5">
    <source>
        <dbReference type="ARBA" id="ARBA00023163"/>
    </source>
</evidence>
<dbReference type="PROSITE" id="PS00675">
    <property type="entry name" value="SIGMA54_INTERACT_1"/>
    <property type="match status" value="1"/>
</dbReference>
<accession>A0A6M0JUU9</accession>
<dbReference type="Gene3D" id="1.10.8.60">
    <property type="match status" value="1"/>
</dbReference>
<dbReference type="InterPro" id="IPR058031">
    <property type="entry name" value="AAA_lid_NorR"/>
</dbReference>
<reference evidence="7 8" key="1">
    <citation type="submission" date="2020-02" db="EMBL/GenBank/DDBJ databases">
        <title>Genome sequences of Thiorhodococcus mannitoliphagus and Thiorhodococcus minor, purple sulfur photosynthetic bacteria in the gammaproteobacterial family, Chromatiaceae.</title>
        <authorList>
            <person name="Aviles F.A."/>
            <person name="Meyer T.E."/>
            <person name="Kyndt J.A."/>
        </authorList>
    </citation>
    <scope>NUCLEOTIDE SEQUENCE [LARGE SCALE GENOMIC DNA]</scope>
    <source>
        <strain evidence="7 8">DSM 11518</strain>
    </source>
</reference>
<evidence type="ECO:0000313" key="7">
    <source>
        <dbReference type="EMBL" id="NEV60363.1"/>
    </source>
</evidence>
<dbReference type="Gene3D" id="1.10.10.60">
    <property type="entry name" value="Homeodomain-like"/>
    <property type="match status" value="1"/>
</dbReference>
<dbReference type="SMART" id="SM00382">
    <property type="entry name" value="AAA"/>
    <property type="match status" value="1"/>
</dbReference>
<name>A0A6M0JUU9_9GAMM</name>
<dbReference type="Proteomes" id="UP000483379">
    <property type="component" value="Unassembled WGS sequence"/>
</dbReference>
<keyword evidence="2" id="KW-0067">ATP-binding</keyword>
<evidence type="ECO:0000256" key="2">
    <source>
        <dbReference type="ARBA" id="ARBA00022840"/>
    </source>
</evidence>
<sequence>MRILVSWVGQTDLKAAAGVDAVGLGPIGQAVTQRAFERVVLLCNYPKTDSAGFLPWIERQTSASVELTLVSLSRPTHFGEIYQAVTETLAHLLQRYGDAARLTFHLSPGTPAMAAVWILVAKTRYGAELIESSPQEGVRTAEIPFDIAAEFIPEVYRQADRDLVRVGSGLAESAPEFSDIIHQGPAMRRVIERARRVAARRVPVLIEGESGTGKELLARAIHRSSPRRDRPFIAVNCGAVSRELAESEFFGHRKGAFTGATSERIGYFEAADGGTLFLDEIGELPLDLQVKLLRALQEGQVTRVGTTQPRTIDVRLIAATNRALAAEVVAGRFRSDLFFRIAVALIQVPSLRERPGDLTPLVEHLLAQINRDAASDPGWQAKRLVPASLNRLARHAWPGNVRELSNTLARAALWSTGDTLGERDIEDALLALPSPMSEENALLGRPVAQGVDLPDLMRQLASHYLAAAMRTTGGNKTRAAELLGLSSYMTLTNWLNKYGVTPDT</sequence>
<dbReference type="GO" id="GO:0005524">
    <property type="term" value="F:ATP binding"/>
    <property type="evidence" value="ECO:0007669"/>
    <property type="project" value="UniProtKB-KW"/>
</dbReference>
<dbReference type="PROSITE" id="PS50045">
    <property type="entry name" value="SIGMA54_INTERACT_4"/>
    <property type="match status" value="1"/>
</dbReference>
<protein>
    <submittedName>
        <fullName evidence="7">Sigma-54-dependent Fis family transcriptional regulator</fullName>
    </submittedName>
</protein>
<organism evidence="7 8">
    <name type="scientific">Thiorhodococcus minor</name>
    <dbReference type="NCBI Taxonomy" id="57489"/>
    <lineage>
        <taxon>Bacteria</taxon>
        <taxon>Pseudomonadati</taxon>
        <taxon>Pseudomonadota</taxon>
        <taxon>Gammaproteobacteria</taxon>
        <taxon>Chromatiales</taxon>
        <taxon>Chromatiaceae</taxon>
        <taxon>Thiorhodococcus</taxon>
    </lineage>
</organism>
<dbReference type="RefSeq" id="WP_164450405.1">
    <property type="nucleotide sequence ID" value="NZ_JAAIJQ010000001.1"/>
</dbReference>
<dbReference type="Pfam" id="PF00158">
    <property type="entry name" value="Sigma54_activat"/>
    <property type="match status" value="1"/>
</dbReference>
<dbReference type="CDD" id="cd00009">
    <property type="entry name" value="AAA"/>
    <property type="match status" value="1"/>
</dbReference>
<evidence type="ECO:0000256" key="3">
    <source>
        <dbReference type="ARBA" id="ARBA00023015"/>
    </source>
</evidence>
<dbReference type="InterPro" id="IPR025944">
    <property type="entry name" value="Sigma_54_int_dom_CS"/>
</dbReference>
<keyword evidence="5" id="KW-0804">Transcription</keyword>
<evidence type="ECO:0000256" key="4">
    <source>
        <dbReference type="ARBA" id="ARBA00023125"/>
    </source>
</evidence>
<dbReference type="InterPro" id="IPR002197">
    <property type="entry name" value="HTH_Fis"/>
</dbReference>
<keyword evidence="4" id="KW-0238">DNA-binding</keyword>
<evidence type="ECO:0000313" key="8">
    <source>
        <dbReference type="Proteomes" id="UP000483379"/>
    </source>
</evidence>
<dbReference type="SUPFAM" id="SSF46689">
    <property type="entry name" value="Homeodomain-like"/>
    <property type="match status" value="1"/>
</dbReference>
<dbReference type="PANTHER" id="PTHR32071:SF81">
    <property type="entry name" value="PROPIONATE CATABOLISM OPERON REGULATORY PROTEIN"/>
    <property type="match status" value="1"/>
</dbReference>
<dbReference type="PROSITE" id="PS00676">
    <property type="entry name" value="SIGMA54_INTERACT_2"/>
    <property type="match status" value="1"/>
</dbReference>
<dbReference type="EMBL" id="JAAIJQ010000001">
    <property type="protein sequence ID" value="NEV60363.1"/>
    <property type="molecule type" value="Genomic_DNA"/>
</dbReference>
<dbReference type="FunFam" id="3.40.50.300:FF:000006">
    <property type="entry name" value="DNA-binding transcriptional regulator NtrC"/>
    <property type="match status" value="1"/>
</dbReference>
<dbReference type="InterPro" id="IPR003593">
    <property type="entry name" value="AAA+_ATPase"/>
</dbReference>
<dbReference type="InterPro" id="IPR002078">
    <property type="entry name" value="Sigma_54_int"/>
</dbReference>
<dbReference type="InterPro" id="IPR009057">
    <property type="entry name" value="Homeodomain-like_sf"/>
</dbReference>
<dbReference type="Gene3D" id="3.40.50.300">
    <property type="entry name" value="P-loop containing nucleotide triphosphate hydrolases"/>
    <property type="match status" value="1"/>
</dbReference>